<dbReference type="GO" id="GO:0009944">
    <property type="term" value="P:polarity specification of adaxial/abaxial axis"/>
    <property type="evidence" value="ECO:0007669"/>
    <property type="project" value="TreeGrafter"/>
</dbReference>
<reference evidence="10" key="1">
    <citation type="submission" date="2018-04" db="EMBL/GenBank/DDBJ databases">
        <title>WGS assembly of Panicum hallii.</title>
        <authorList>
            <person name="Lovell J."/>
            <person name="Jenkins J."/>
            <person name="Lowry D."/>
            <person name="Mamidi S."/>
            <person name="Sreedasyam A."/>
            <person name="Weng X."/>
            <person name="Barry K."/>
            <person name="Bonette J."/>
            <person name="Campitelli B."/>
            <person name="Daum C."/>
            <person name="Gordon S."/>
            <person name="Gould B."/>
            <person name="Lipzen A."/>
            <person name="Macqueen A."/>
            <person name="Palacio-Mejia J."/>
            <person name="Plott C."/>
            <person name="Shakirov E."/>
            <person name="Shu S."/>
            <person name="Yoshinaga Y."/>
            <person name="Zane M."/>
            <person name="Rokhsar D."/>
            <person name="Grimwood J."/>
            <person name="Schmutz J."/>
            <person name="Juenger T."/>
        </authorList>
    </citation>
    <scope>NUCLEOTIDE SEQUENCE [LARGE SCALE GENOMIC DNA]</scope>
    <source>
        <strain evidence="10">FIL2</strain>
    </source>
</reference>
<evidence type="ECO:0000256" key="3">
    <source>
        <dbReference type="ARBA" id="ARBA00022723"/>
    </source>
</evidence>
<evidence type="ECO:0000313" key="10">
    <source>
        <dbReference type="EMBL" id="PAN39306.1"/>
    </source>
</evidence>
<feature type="region of interest" description="Disordered" evidence="7">
    <location>
        <begin position="137"/>
        <end position="182"/>
    </location>
</feature>
<dbReference type="GO" id="GO:2000024">
    <property type="term" value="P:regulation of leaf development"/>
    <property type="evidence" value="ECO:0007669"/>
    <property type="project" value="TreeGrafter"/>
</dbReference>
<dbReference type="GO" id="GO:0010158">
    <property type="term" value="P:abaxial cell fate specification"/>
    <property type="evidence" value="ECO:0007669"/>
    <property type="project" value="TreeGrafter"/>
</dbReference>
<feature type="compositionally biased region" description="Pro residues" evidence="7">
    <location>
        <begin position="151"/>
        <end position="162"/>
    </location>
</feature>
<dbReference type="InterPro" id="IPR006780">
    <property type="entry name" value="YABBY"/>
</dbReference>
<dbReference type="PANTHER" id="PTHR31675:SF50">
    <property type="entry name" value="PROTEIN YABBY 5"/>
    <property type="match status" value="1"/>
</dbReference>
<keyword evidence="5" id="KW-0862">Zinc</keyword>
<evidence type="ECO:0000256" key="6">
    <source>
        <dbReference type="ARBA" id="ARBA00023242"/>
    </source>
</evidence>
<evidence type="ECO:0000256" key="7">
    <source>
        <dbReference type="SAM" id="MobiDB-lite"/>
    </source>
</evidence>
<name>A0A2S3I8S7_9POAL</name>
<dbReference type="InterPro" id="IPR036910">
    <property type="entry name" value="HMG_box_dom_sf"/>
</dbReference>
<organism evidence="10">
    <name type="scientific">Panicum hallii</name>
    <dbReference type="NCBI Taxonomy" id="206008"/>
    <lineage>
        <taxon>Eukaryota</taxon>
        <taxon>Viridiplantae</taxon>
        <taxon>Streptophyta</taxon>
        <taxon>Embryophyta</taxon>
        <taxon>Tracheophyta</taxon>
        <taxon>Spermatophyta</taxon>
        <taxon>Magnoliopsida</taxon>
        <taxon>Liliopsida</taxon>
        <taxon>Poales</taxon>
        <taxon>Poaceae</taxon>
        <taxon>PACMAD clade</taxon>
        <taxon>Panicoideae</taxon>
        <taxon>Panicodae</taxon>
        <taxon>Paniceae</taxon>
        <taxon>Panicinae</taxon>
        <taxon>Panicum</taxon>
        <taxon>Panicum sect. Panicum</taxon>
    </lineage>
</organism>
<dbReference type="SUPFAM" id="SSF47095">
    <property type="entry name" value="HMG-box"/>
    <property type="match status" value="1"/>
</dbReference>
<sequence length="274" mass="28790">MMSSVPVPETFALDQHLAPQQPAEQEQLCYVHCKCCDTILAVGVPCSSLFKTVTVRCGHCANLLSVNLRGLLLPTAAAANNQLPFGGGGGQQQALLSPTSPHGLLDEMTMPLQAPSLPSAEPASACMSTLTSMNNSCGGGNNASSVMSMAAPPPPPVKPAPQEPQQLPKSVASGNKQKRQRVPSAYNRFIKDEIQRIKASNPDITHREAFSAAAKNWAHFPHIHFGLMPDQGMKKTSIQSQEGGECMLFKDGLYVTAAAAAAAAAASTMGIAPF</sequence>
<dbReference type="Gramene" id="PAN39306">
    <property type="protein sequence ID" value="PAN39306"/>
    <property type="gene ID" value="PAHAL_7G234600"/>
</dbReference>
<dbReference type="Pfam" id="PF24868">
    <property type="entry name" value="YABBY_N"/>
    <property type="match status" value="1"/>
</dbReference>
<gene>
    <name evidence="10" type="ORF">PAHAL_7G234600</name>
</gene>
<evidence type="ECO:0000259" key="9">
    <source>
        <dbReference type="Pfam" id="PF24868"/>
    </source>
</evidence>
<feature type="domain" description="YABBY N-terminal" evidence="9">
    <location>
        <begin position="25"/>
        <end position="75"/>
    </location>
</feature>
<dbReference type="CDD" id="cd00084">
    <property type="entry name" value="HMG-box_SF"/>
    <property type="match status" value="1"/>
</dbReference>
<dbReference type="InterPro" id="IPR056775">
    <property type="entry name" value="YABBY_C"/>
</dbReference>
<dbReference type="PANTHER" id="PTHR31675">
    <property type="entry name" value="PROTEIN YABBY 6-RELATED"/>
    <property type="match status" value="1"/>
</dbReference>
<dbReference type="InterPro" id="IPR056776">
    <property type="entry name" value="YABBY_N"/>
</dbReference>
<dbReference type="Proteomes" id="UP000243499">
    <property type="component" value="Chromosome 7"/>
</dbReference>
<comment type="subcellular location">
    <subcellularLocation>
        <location evidence="1">Nucleus</location>
    </subcellularLocation>
</comment>
<feature type="domain" description="YABBY protein C-terminal" evidence="8">
    <location>
        <begin position="170"/>
        <end position="226"/>
    </location>
</feature>
<proteinExistence type="inferred from homology"/>
<dbReference type="GO" id="GO:0010154">
    <property type="term" value="P:fruit development"/>
    <property type="evidence" value="ECO:0007669"/>
    <property type="project" value="TreeGrafter"/>
</dbReference>
<dbReference type="AlphaFoldDB" id="A0A2S3I8S7"/>
<keyword evidence="4" id="KW-0863">Zinc-finger</keyword>
<keyword evidence="6" id="KW-0539">Nucleus</keyword>
<dbReference type="GO" id="GO:0008270">
    <property type="term" value="F:zinc ion binding"/>
    <property type="evidence" value="ECO:0007669"/>
    <property type="project" value="UniProtKB-KW"/>
</dbReference>
<evidence type="ECO:0000256" key="1">
    <source>
        <dbReference type="ARBA" id="ARBA00004123"/>
    </source>
</evidence>
<accession>A0A2S3I8S7</accession>
<evidence type="ECO:0000256" key="5">
    <source>
        <dbReference type="ARBA" id="ARBA00022833"/>
    </source>
</evidence>
<dbReference type="EMBL" id="CM008052">
    <property type="protein sequence ID" value="PAN39306.1"/>
    <property type="molecule type" value="Genomic_DNA"/>
</dbReference>
<evidence type="ECO:0000256" key="4">
    <source>
        <dbReference type="ARBA" id="ARBA00022771"/>
    </source>
</evidence>
<dbReference type="Pfam" id="PF04690">
    <property type="entry name" value="YABBY"/>
    <property type="match status" value="1"/>
</dbReference>
<dbReference type="Gene3D" id="1.10.30.10">
    <property type="entry name" value="High mobility group box domain"/>
    <property type="match status" value="1"/>
</dbReference>
<dbReference type="GO" id="GO:1902183">
    <property type="term" value="P:regulation of shoot apical meristem development"/>
    <property type="evidence" value="ECO:0007669"/>
    <property type="project" value="TreeGrafter"/>
</dbReference>
<keyword evidence="3" id="KW-0479">Metal-binding</keyword>
<dbReference type="GO" id="GO:0005634">
    <property type="term" value="C:nucleus"/>
    <property type="evidence" value="ECO:0007669"/>
    <property type="project" value="UniProtKB-SubCell"/>
</dbReference>
<evidence type="ECO:0000256" key="2">
    <source>
        <dbReference type="ARBA" id="ARBA00010325"/>
    </source>
</evidence>
<comment type="similarity">
    <text evidence="2">Belongs to the YABBY family.</text>
</comment>
<protein>
    <submittedName>
        <fullName evidence="10">Uncharacterized protein</fullName>
    </submittedName>
</protein>
<evidence type="ECO:0000259" key="8">
    <source>
        <dbReference type="Pfam" id="PF04690"/>
    </source>
</evidence>